<organism evidence="1 2">
    <name type="scientific">Rangifer tarandus platyrhynchus</name>
    <name type="common">Svalbard reindeer</name>
    <dbReference type="NCBI Taxonomy" id="3082113"/>
    <lineage>
        <taxon>Eukaryota</taxon>
        <taxon>Metazoa</taxon>
        <taxon>Chordata</taxon>
        <taxon>Craniata</taxon>
        <taxon>Vertebrata</taxon>
        <taxon>Euteleostomi</taxon>
        <taxon>Mammalia</taxon>
        <taxon>Eutheria</taxon>
        <taxon>Laurasiatheria</taxon>
        <taxon>Artiodactyla</taxon>
        <taxon>Ruminantia</taxon>
        <taxon>Pecora</taxon>
        <taxon>Cervidae</taxon>
        <taxon>Odocoileinae</taxon>
        <taxon>Rangifer</taxon>
    </lineage>
</organism>
<sequence>MVAPPLVHHSAMAPCFKGSLHVLQEHSWLQSPSLLSSQAVFTQVSSLSHPLSPSSYSQQQSSPWVHSPNSMLQYSAPISSGGCTSQAGACRAVAQTIGASLPLSCPTQSSCCTFF</sequence>
<name>A0ABN8YYT8_RANTA</name>
<reference evidence="1" key="1">
    <citation type="submission" date="2023-04" db="EMBL/GenBank/DDBJ databases">
        <authorList>
            <consortium name="ELIXIR-Norway"/>
        </authorList>
    </citation>
    <scope>NUCLEOTIDE SEQUENCE [LARGE SCALE GENOMIC DNA]</scope>
</reference>
<keyword evidence="2" id="KW-1185">Reference proteome</keyword>
<accession>A0ABN8YYT8</accession>
<evidence type="ECO:0000313" key="1">
    <source>
        <dbReference type="EMBL" id="CAI9166712.1"/>
    </source>
</evidence>
<evidence type="ECO:0000313" key="2">
    <source>
        <dbReference type="Proteomes" id="UP001176941"/>
    </source>
</evidence>
<gene>
    <name evidence="1" type="ORF">MRATA1EN1_LOCUS15674</name>
</gene>
<protein>
    <submittedName>
        <fullName evidence="1">Uncharacterized protein</fullName>
    </submittedName>
</protein>
<dbReference type="Proteomes" id="UP001176941">
    <property type="component" value="Chromosome 26"/>
</dbReference>
<proteinExistence type="predicted"/>
<dbReference type="EMBL" id="OX459962">
    <property type="protein sequence ID" value="CAI9166712.1"/>
    <property type="molecule type" value="Genomic_DNA"/>
</dbReference>